<dbReference type="EMBL" id="JAHYIQ010000017">
    <property type="protein sequence ID" value="KAK1124722.1"/>
    <property type="molecule type" value="Genomic_DNA"/>
</dbReference>
<evidence type="ECO:0000313" key="4">
    <source>
        <dbReference type="EMBL" id="KAK1124722.1"/>
    </source>
</evidence>
<keyword evidence="3" id="KW-0812">Transmembrane</keyword>
<evidence type="ECO:0000256" key="1">
    <source>
        <dbReference type="ARBA" id="ARBA00006484"/>
    </source>
</evidence>
<keyword evidence="2" id="KW-0560">Oxidoreductase</keyword>
<reference evidence="4" key="1">
    <citation type="submission" date="2021-10" db="EMBL/GenBank/DDBJ databases">
        <title>Melipona bicolor Genome sequencing and assembly.</title>
        <authorList>
            <person name="Araujo N.S."/>
            <person name="Arias M.C."/>
        </authorList>
    </citation>
    <scope>NUCLEOTIDE SEQUENCE</scope>
    <source>
        <strain evidence="4">USP_2M_L1-L4_2017</strain>
        <tissue evidence="4">Whole body</tissue>
    </source>
</reference>
<dbReference type="GO" id="GO:0016616">
    <property type="term" value="F:oxidoreductase activity, acting on the CH-OH group of donors, NAD or NADP as acceptor"/>
    <property type="evidence" value="ECO:0007669"/>
    <property type="project" value="TreeGrafter"/>
</dbReference>
<proteinExistence type="inferred from homology"/>
<gene>
    <name evidence="4" type="ORF">K0M31_006085</name>
</gene>
<comment type="similarity">
    <text evidence="1">Belongs to the short-chain dehydrogenases/reductases (SDR) family.</text>
</comment>
<dbReference type="AlphaFoldDB" id="A0AA40KLE3"/>
<evidence type="ECO:0000256" key="2">
    <source>
        <dbReference type="ARBA" id="ARBA00023002"/>
    </source>
</evidence>
<protein>
    <submittedName>
        <fullName evidence="4">Uncharacterized protein</fullName>
    </submittedName>
</protein>
<evidence type="ECO:0000256" key="3">
    <source>
        <dbReference type="SAM" id="Phobius"/>
    </source>
</evidence>
<dbReference type="PRINTS" id="PR00081">
    <property type="entry name" value="GDHRDH"/>
</dbReference>
<dbReference type="Proteomes" id="UP001177670">
    <property type="component" value="Unassembled WGS sequence"/>
</dbReference>
<organism evidence="4 5">
    <name type="scientific">Melipona bicolor</name>
    <dbReference type="NCBI Taxonomy" id="60889"/>
    <lineage>
        <taxon>Eukaryota</taxon>
        <taxon>Metazoa</taxon>
        <taxon>Ecdysozoa</taxon>
        <taxon>Arthropoda</taxon>
        <taxon>Hexapoda</taxon>
        <taxon>Insecta</taxon>
        <taxon>Pterygota</taxon>
        <taxon>Neoptera</taxon>
        <taxon>Endopterygota</taxon>
        <taxon>Hymenoptera</taxon>
        <taxon>Apocrita</taxon>
        <taxon>Aculeata</taxon>
        <taxon>Apoidea</taxon>
        <taxon>Anthophila</taxon>
        <taxon>Apidae</taxon>
        <taxon>Melipona</taxon>
    </lineage>
</organism>
<keyword evidence="3" id="KW-0472">Membrane</keyword>
<keyword evidence="3" id="KW-1133">Transmembrane helix</keyword>
<sequence>MLQLYSLFILILDLVILSFKIFFAVIIALYRISRPPPLKSLNREVAVVVGAGQGIGREMVIHLAKFYAKVACIDINKAACNTTVELAQVSAVGITRTYICNITDKNEVTQTVKSIRSELGEITMFFHCCSIPAVSSKVLSRSQEDQPEVKNTVDLAILSYLWLLEMVLPSMELAGKGHVVILSSVAAFSTTVGQNRIPLSAAQFAVQGLAKSLQTEFRRSNNNIIVTLVHIYPFVLSAEVYSDIRFRIPSYFGAIPAKEVAKQILDGVRRNYLEFSVPGFILYLGNISRIFPKEVSFMVSELLHTGIDFG</sequence>
<feature type="transmembrane region" description="Helical" evidence="3">
    <location>
        <begin position="6"/>
        <end position="30"/>
    </location>
</feature>
<accession>A0AA40KLE3</accession>
<keyword evidence="5" id="KW-1185">Reference proteome</keyword>
<dbReference type="PANTHER" id="PTHR24322:SF736">
    <property type="entry name" value="RETINOL DEHYDROGENASE 10"/>
    <property type="match status" value="1"/>
</dbReference>
<dbReference type="GO" id="GO:0005811">
    <property type="term" value="C:lipid droplet"/>
    <property type="evidence" value="ECO:0007669"/>
    <property type="project" value="TreeGrafter"/>
</dbReference>
<dbReference type="Pfam" id="PF00106">
    <property type="entry name" value="adh_short"/>
    <property type="match status" value="1"/>
</dbReference>
<dbReference type="SUPFAM" id="SSF51735">
    <property type="entry name" value="NAD(P)-binding Rossmann-fold domains"/>
    <property type="match status" value="1"/>
</dbReference>
<comment type="caution">
    <text evidence="4">The sequence shown here is derived from an EMBL/GenBank/DDBJ whole genome shotgun (WGS) entry which is preliminary data.</text>
</comment>
<dbReference type="Gene3D" id="3.40.50.720">
    <property type="entry name" value="NAD(P)-binding Rossmann-like Domain"/>
    <property type="match status" value="1"/>
</dbReference>
<dbReference type="InterPro" id="IPR036291">
    <property type="entry name" value="NAD(P)-bd_dom_sf"/>
</dbReference>
<dbReference type="PANTHER" id="PTHR24322">
    <property type="entry name" value="PKSB"/>
    <property type="match status" value="1"/>
</dbReference>
<dbReference type="InterPro" id="IPR002347">
    <property type="entry name" value="SDR_fam"/>
</dbReference>
<name>A0AA40KLE3_9HYME</name>
<evidence type="ECO:0000313" key="5">
    <source>
        <dbReference type="Proteomes" id="UP001177670"/>
    </source>
</evidence>